<evidence type="ECO:0000256" key="4">
    <source>
        <dbReference type="PIRNR" id="PIRNR000124"/>
    </source>
</evidence>
<comment type="similarity">
    <text evidence="1 4">Belongs to the UDP-glucose/GDP-mannose dehydrogenase family.</text>
</comment>
<dbReference type="InterPro" id="IPR001732">
    <property type="entry name" value="UDP-Glc/GDP-Man_DH_N"/>
</dbReference>
<dbReference type="Pfam" id="PF00984">
    <property type="entry name" value="UDPG_MGDP_dh"/>
    <property type="match status" value="1"/>
</dbReference>
<dbReference type="PIRSF" id="PIRSF500136">
    <property type="entry name" value="UDP_ManNAc_DH"/>
    <property type="match status" value="1"/>
</dbReference>
<dbReference type="SUPFAM" id="SSF52413">
    <property type="entry name" value="UDP-glucose/GDP-mannose dehydrogenase C-terminal domain"/>
    <property type="match status" value="1"/>
</dbReference>
<dbReference type="Gene3D" id="3.40.50.720">
    <property type="entry name" value="NAD(P)-binding Rossmann-like Domain"/>
    <property type="match status" value="2"/>
</dbReference>
<accession>A0ABD5IXJ4</accession>
<organism evidence="6 7">
    <name type="scientific">Anoxybacteroides rupiense</name>
    <dbReference type="NCBI Taxonomy" id="311460"/>
    <lineage>
        <taxon>Bacteria</taxon>
        <taxon>Bacillati</taxon>
        <taxon>Bacillota</taxon>
        <taxon>Bacilli</taxon>
        <taxon>Bacillales</taxon>
        <taxon>Anoxybacillaceae</taxon>
        <taxon>Anoxybacteroides</taxon>
    </lineage>
</organism>
<dbReference type="PIRSF" id="PIRSF000124">
    <property type="entry name" value="UDPglc_GDPman_dh"/>
    <property type="match status" value="1"/>
</dbReference>
<evidence type="ECO:0000259" key="5">
    <source>
        <dbReference type="SMART" id="SM00984"/>
    </source>
</evidence>
<evidence type="ECO:0000256" key="3">
    <source>
        <dbReference type="ARBA" id="ARBA00023027"/>
    </source>
</evidence>
<dbReference type="InterPro" id="IPR036220">
    <property type="entry name" value="UDP-Glc/GDP-Man_DH_C_sf"/>
</dbReference>
<dbReference type="InterPro" id="IPR014027">
    <property type="entry name" value="UDP-Glc/GDP-Man_DH_C"/>
</dbReference>
<dbReference type="Pfam" id="PF03721">
    <property type="entry name" value="UDPG_MGDP_dh_N"/>
    <property type="match status" value="1"/>
</dbReference>
<feature type="domain" description="UDP-glucose/GDP-mannose dehydrogenase C-terminal" evidence="5">
    <location>
        <begin position="310"/>
        <end position="406"/>
    </location>
</feature>
<gene>
    <name evidence="6" type="ORF">P9850_14725</name>
</gene>
<evidence type="ECO:0000256" key="2">
    <source>
        <dbReference type="ARBA" id="ARBA00023002"/>
    </source>
</evidence>
<keyword evidence="3" id="KW-0520">NAD</keyword>
<dbReference type="PANTHER" id="PTHR43491:SF2">
    <property type="entry name" value="UDP-N-ACETYL-D-MANNOSAMINE DEHYDROGENASE"/>
    <property type="match status" value="1"/>
</dbReference>
<dbReference type="SUPFAM" id="SSF48179">
    <property type="entry name" value="6-phosphogluconate dehydrogenase C-terminal domain-like"/>
    <property type="match status" value="1"/>
</dbReference>
<proteinExistence type="inferred from homology"/>
<reference evidence="6 7" key="1">
    <citation type="submission" date="2023-03" db="EMBL/GenBank/DDBJ databases">
        <title>Bacillus Genome Sequencing.</title>
        <authorList>
            <person name="Dunlap C."/>
        </authorList>
    </citation>
    <scope>NUCLEOTIDE SEQUENCE [LARGE SCALE GENOMIC DNA]</scope>
    <source>
        <strain evidence="6 7">NRS-38</strain>
    </source>
</reference>
<dbReference type="AlphaFoldDB" id="A0ABD5IXJ4"/>
<dbReference type="InterPro" id="IPR028359">
    <property type="entry name" value="UDP_ManNAc/GlcNAc_DH"/>
</dbReference>
<dbReference type="InterPro" id="IPR014026">
    <property type="entry name" value="UDP-Glc/GDP-Man_DH_dimer"/>
</dbReference>
<evidence type="ECO:0000313" key="7">
    <source>
        <dbReference type="Proteomes" id="UP001339962"/>
    </source>
</evidence>
<protein>
    <submittedName>
        <fullName evidence="6">Nucleotide sugar dehydrogenase</fullName>
    </submittedName>
</protein>
<dbReference type="InterPro" id="IPR036291">
    <property type="entry name" value="NAD(P)-bd_dom_sf"/>
</dbReference>
<dbReference type="InterPro" id="IPR017476">
    <property type="entry name" value="UDP-Glc/GDP-Man"/>
</dbReference>
<sequence>MSKKICVIGLGYIGLPTAVMFANHGLQVHGVDINEKAISMIQKKQLHIEENGLQERLNQAIDSGKLTVSTTPEEADVFIIAVPSPINPDKTANLDYVRAATQSIVPYVRPGNLVVLESTVPPRTVEDVMLPILRETGLEIGTELYVSHSPERVIPGRIFEELTNNDRIIGGINEESSRLTAELYKTFVKGTIHLTDATTAEMVKVMENTYRDVNIAFANELAKISEKIGIDVWEAIRLANFHPRVNIHFPGPGVGGHCIAVDPWFLVELQPELAKMIHLSRQTNDSMPEYTALKIKQILNEKGIKHGRVAVFGLAFKGNVDDMRESPSLEVIHHLEKLGIDYTAYDPHIKENQLSQQTQELEQAVAHADMIVILTDHQEFKYLQPEQVGAHMRTSMIFDTKHCIERGLWEENGFDVHVLGDAKHRSKYEKHTFSN</sequence>
<evidence type="ECO:0000256" key="1">
    <source>
        <dbReference type="ARBA" id="ARBA00006601"/>
    </source>
</evidence>
<dbReference type="EMBL" id="JARTLI010000038">
    <property type="protein sequence ID" value="MED5053054.1"/>
    <property type="molecule type" value="Genomic_DNA"/>
</dbReference>
<evidence type="ECO:0000313" key="6">
    <source>
        <dbReference type="EMBL" id="MED5053054.1"/>
    </source>
</evidence>
<comment type="caution">
    <text evidence="6">The sequence shown here is derived from an EMBL/GenBank/DDBJ whole genome shotgun (WGS) entry which is preliminary data.</text>
</comment>
<dbReference type="Pfam" id="PF03720">
    <property type="entry name" value="UDPG_MGDP_dh_C"/>
    <property type="match status" value="1"/>
</dbReference>
<dbReference type="PANTHER" id="PTHR43491">
    <property type="entry name" value="UDP-N-ACETYL-D-MANNOSAMINE DEHYDROGENASE"/>
    <property type="match status" value="1"/>
</dbReference>
<dbReference type="InterPro" id="IPR008927">
    <property type="entry name" value="6-PGluconate_DH-like_C_sf"/>
</dbReference>
<dbReference type="Proteomes" id="UP001339962">
    <property type="component" value="Unassembled WGS sequence"/>
</dbReference>
<dbReference type="SUPFAM" id="SSF51735">
    <property type="entry name" value="NAD(P)-binding Rossmann-fold domains"/>
    <property type="match status" value="1"/>
</dbReference>
<dbReference type="NCBIfam" id="TIGR03026">
    <property type="entry name" value="NDP-sugDHase"/>
    <property type="match status" value="1"/>
</dbReference>
<name>A0ABD5IXJ4_9BACL</name>
<dbReference type="GO" id="GO:0016616">
    <property type="term" value="F:oxidoreductase activity, acting on the CH-OH group of donors, NAD or NADP as acceptor"/>
    <property type="evidence" value="ECO:0007669"/>
    <property type="project" value="UniProtKB-ARBA"/>
</dbReference>
<keyword evidence="2" id="KW-0560">Oxidoreductase</keyword>
<dbReference type="RefSeq" id="WP_183187179.1">
    <property type="nucleotide sequence ID" value="NZ_JACIDF010000014.1"/>
</dbReference>
<dbReference type="SMART" id="SM00984">
    <property type="entry name" value="UDPG_MGDP_dh_C"/>
    <property type="match status" value="1"/>
</dbReference>